<evidence type="ECO:0000256" key="1">
    <source>
        <dbReference type="SAM" id="MobiDB-lite"/>
    </source>
</evidence>
<proteinExistence type="predicted"/>
<feature type="region of interest" description="Disordered" evidence="1">
    <location>
        <begin position="51"/>
        <end position="70"/>
    </location>
</feature>
<reference evidence="3" key="1">
    <citation type="journal article" date="2019" name="Int. J. Syst. Evol. Microbiol.">
        <title>The Global Catalogue of Microorganisms (GCM) 10K type strain sequencing project: providing services to taxonomists for standard genome sequencing and annotation.</title>
        <authorList>
            <consortium name="The Broad Institute Genomics Platform"/>
            <consortium name="The Broad Institute Genome Sequencing Center for Infectious Disease"/>
            <person name="Wu L."/>
            <person name="Ma J."/>
        </authorList>
    </citation>
    <scope>NUCLEOTIDE SEQUENCE [LARGE SCALE GENOMIC DNA]</scope>
    <source>
        <strain evidence="3">CGMCC 1.13681</strain>
    </source>
</reference>
<accession>A0ABW2GBM9</accession>
<dbReference type="RefSeq" id="WP_386411477.1">
    <property type="nucleotide sequence ID" value="NZ_JBHSZO010000003.1"/>
</dbReference>
<evidence type="ECO:0000313" key="3">
    <source>
        <dbReference type="Proteomes" id="UP001596413"/>
    </source>
</evidence>
<sequence>MSETTPQEPTPVVLTETQLDELAQAVAQEVTERLAPSPVIAGPTAAVLAAEPQPGTRPAPVPETNAAAPAGEAAAAALEPAPGVVVVAPATQ</sequence>
<gene>
    <name evidence="2" type="ORF">ACFQLX_02670</name>
</gene>
<name>A0ABW2GBM9_9ACTN</name>
<dbReference type="EMBL" id="JBHSZO010000003">
    <property type="protein sequence ID" value="MFC7217081.1"/>
    <property type="molecule type" value="Genomic_DNA"/>
</dbReference>
<keyword evidence="3" id="KW-1185">Reference proteome</keyword>
<comment type="caution">
    <text evidence="2">The sequence shown here is derived from an EMBL/GenBank/DDBJ whole genome shotgun (WGS) entry which is preliminary data.</text>
</comment>
<protein>
    <submittedName>
        <fullName evidence="2">Uncharacterized protein</fullName>
    </submittedName>
</protein>
<dbReference type="Proteomes" id="UP001596413">
    <property type="component" value="Unassembled WGS sequence"/>
</dbReference>
<organism evidence="2 3">
    <name type="scientific">Streptomyces polyrhachis</name>
    <dbReference type="NCBI Taxonomy" id="1282885"/>
    <lineage>
        <taxon>Bacteria</taxon>
        <taxon>Bacillati</taxon>
        <taxon>Actinomycetota</taxon>
        <taxon>Actinomycetes</taxon>
        <taxon>Kitasatosporales</taxon>
        <taxon>Streptomycetaceae</taxon>
        <taxon>Streptomyces</taxon>
    </lineage>
</organism>
<evidence type="ECO:0000313" key="2">
    <source>
        <dbReference type="EMBL" id="MFC7217081.1"/>
    </source>
</evidence>